<dbReference type="GO" id="GO:0003677">
    <property type="term" value="F:DNA binding"/>
    <property type="evidence" value="ECO:0007669"/>
    <property type="project" value="UniProtKB-KW"/>
</dbReference>
<reference evidence="5 6" key="1">
    <citation type="submission" date="2020-02" db="EMBL/GenBank/DDBJ databases">
        <title>Genome sequence of the type strain CCBAU10050 of Rhizobium daejeonense.</title>
        <authorList>
            <person name="Gao J."/>
            <person name="Sun J."/>
        </authorList>
    </citation>
    <scope>NUCLEOTIDE SEQUENCE [LARGE SCALE GENOMIC DNA]</scope>
    <source>
        <strain evidence="5 6">CCBAU10050</strain>
    </source>
</reference>
<evidence type="ECO:0000256" key="2">
    <source>
        <dbReference type="ARBA" id="ARBA00023125"/>
    </source>
</evidence>
<evidence type="ECO:0000313" key="5">
    <source>
        <dbReference type="EMBL" id="NGO64482.1"/>
    </source>
</evidence>
<sequence length="140" mass="15358">MTKSSCYCITLRNASRRLTSLYDEALAPLGINVTQFSQLRNIGRMQPVSLTDLGKRMELDRSTVGRNTKILERMGLVTAASAEDHRESALVLTGDGEVLLGQALPIWEEVQARISRRLGPGGLEEIVSALDMVTEDNLAN</sequence>
<keyword evidence="3" id="KW-0804">Transcription</keyword>
<dbReference type="RefSeq" id="WP_163904821.1">
    <property type="nucleotide sequence ID" value="NZ_CP048427.1"/>
</dbReference>
<keyword evidence="1" id="KW-0805">Transcription regulation</keyword>
<dbReference type="InterPro" id="IPR000835">
    <property type="entry name" value="HTH_MarR-typ"/>
</dbReference>
<dbReference type="PANTHER" id="PTHR42756">
    <property type="entry name" value="TRANSCRIPTIONAL REGULATOR, MARR"/>
    <property type="match status" value="1"/>
</dbReference>
<gene>
    <name evidence="5" type="ORF">G6N76_12475</name>
</gene>
<proteinExistence type="predicted"/>
<evidence type="ECO:0000313" key="6">
    <source>
        <dbReference type="Proteomes" id="UP000477849"/>
    </source>
</evidence>
<dbReference type="SUPFAM" id="SSF46785">
    <property type="entry name" value="Winged helix' DNA-binding domain"/>
    <property type="match status" value="1"/>
</dbReference>
<dbReference type="AlphaFoldDB" id="A0A6M1RST6"/>
<protein>
    <submittedName>
        <fullName evidence="5">MarR family transcriptional regulator</fullName>
    </submittedName>
</protein>
<feature type="domain" description="HTH marR-type" evidence="4">
    <location>
        <begin position="4"/>
        <end position="135"/>
    </location>
</feature>
<evidence type="ECO:0000259" key="4">
    <source>
        <dbReference type="PROSITE" id="PS50995"/>
    </source>
</evidence>
<evidence type="ECO:0000256" key="1">
    <source>
        <dbReference type="ARBA" id="ARBA00023015"/>
    </source>
</evidence>
<keyword evidence="6" id="KW-1185">Reference proteome</keyword>
<dbReference type="Pfam" id="PF12802">
    <property type="entry name" value="MarR_2"/>
    <property type="match status" value="1"/>
</dbReference>
<dbReference type="EMBL" id="JAAKZH010000003">
    <property type="protein sequence ID" value="NGO64482.1"/>
    <property type="molecule type" value="Genomic_DNA"/>
</dbReference>
<dbReference type="Proteomes" id="UP000477849">
    <property type="component" value="Unassembled WGS sequence"/>
</dbReference>
<dbReference type="SMART" id="SM00347">
    <property type="entry name" value="HTH_MARR"/>
    <property type="match status" value="1"/>
</dbReference>
<comment type="caution">
    <text evidence="5">The sequence shown here is derived from an EMBL/GenBank/DDBJ whole genome shotgun (WGS) entry which is preliminary data.</text>
</comment>
<dbReference type="PROSITE" id="PS50995">
    <property type="entry name" value="HTH_MARR_2"/>
    <property type="match status" value="1"/>
</dbReference>
<dbReference type="Gene3D" id="1.10.10.10">
    <property type="entry name" value="Winged helix-like DNA-binding domain superfamily/Winged helix DNA-binding domain"/>
    <property type="match status" value="1"/>
</dbReference>
<dbReference type="PANTHER" id="PTHR42756:SF1">
    <property type="entry name" value="TRANSCRIPTIONAL REPRESSOR OF EMRAB OPERON"/>
    <property type="match status" value="1"/>
</dbReference>
<dbReference type="GO" id="GO:0003700">
    <property type="term" value="F:DNA-binding transcription factor activity"/>
    <property type="evidence" value="ECO:0007669"/>
    <property type="project" value="InterPro"/>
</dbReference>
<organism evidence="5 6">
    <name type="scientific">Rhizobium daejeonense</name>
    <dbReference type="NCBI Taxonomy" id="240521"/>
    <lineage>
        <taxon>Bacteria</taxon>
        <taxon>Pseudomonadati</taxon>
        <taxon>Pseudomonadota</taxon>
        <taxon>Alphaproteobacteria</taxon>
        <taxon>Hyphomicrobiales</taxon>
        <taxon>Rhizobiaceae</taxon>
        <taxon>Rhizobium/Agrobacterium group</taxon>
        <taxon>Rhizobium</taxon>
    </lineage>
</organism>
<accession>A0A6M1RST6</accession>
<dbReference type="InterPro" id="IPR036390">
    <property type="entry name" value="WH_DNA-bd_sf"/>
</dbReference>
<dbReference type="InterPro" id="IPR036388">
    <property type="entry name" value="WH-like_DNA-bd_sf"/>
</dbReference>
<name>A0A6M1RST6_9HYPH</name>
<keyword evidence="2" id="KW-0238">DNA-binding</keyword>
<evidence type="ECO:0000256" key="3">
    <source>
        <dbReference type="ARBA" id="ARBA00023163"/>
    </source>
</evidence>